<dbReference type="Proteomes" id="UP000249390">
    <property type="component" value="Unassembled WGS sequence"/>
</dbReference>
<accession>A0A328E3E8</accession>
<protein>
    <submittedName>
        <fullName evidence="2">Uncharacterized protein</fullName>
    </submittedName>
</protein>
<evidence type="ECO:0000256" key="1">
    <source>
        <dbReference type="SAM" id="MobiDB-lite"/>
    </source>
</evidence>
<dbReference type="AlphaFoldDB" id="A0A328E3E8"/>
<evidence type="ECO:0000313" key="3">
    <source>
        <dbReference type="Proteomes" id="UP000249390"/>
    </source>
</evidence>
<sequence length="140" mass="15371">MATLDSDINMVPADKESTGGDPSSSVASASSSTKKVKKFEIKKWNAVALWAWGTISWIFVSSVKLIKPVPQVRSVQLLGGFATMHSTSTALAVGSRLVKCAPWVGLLHRILNRMSYPPSGPYFNLKDNIDFEIEFGRLRE</sequence>
<gene>
    <name evidence="2" type="ORF">DM860_005505</name>
</gene>
<feature type="region of interest" description="Disordered" evidence="1">
    <location>
        <begin position="1"/>
        <end position="34"/>
    </location>
</feature>
<keyword evidence="3" id="KW-1185">Reference proteome</keyword>
<comment type="caution">
    <text evidence="2">The sequence shown here is derived from an EMBL/GenBank/DDBJ whole genome shotgun (WGS) entry which is preliminary data.</text>
</comment>
<name>A0A328E3E8_9ASTE</name>
<organism evidence="2 3">
    <name type="scientific">Cuscuta australis</name>
    <dbReference type="NCBI Taxonomy" id="267555"/>
    <lineage>
        <taxon>Eukaryota</taxon>
        <taxon>Viridiplantae</taxon>
        <taxon>Streptophyta</taxon>
        <taxon>Embryophyta</taxon>
        <taxon>Tracheophyta</taxon>
        <taxon>Spermatophyta</taxon>
        <taxon>Magnoliopsida</taxon>
        <taxon>eudicotyledons</taxon>
        <taxon>Gunneridae</taxon>
        <taxon>Pentapetalae</taxon>
        <taxon>asterids</taxon>
        <taxon>lamiids</taxon>
        <taxon>Solanales</taxon>
        <taxon>Convolvulaceae</taxon>
        <taxon>Cuscuteae</taxon>
        <taxon>Cuscuta</taxon>
        <taxon>Cuscuta subgen. Grammica</taxon>
        <taxon>Cuscuta sect. Cleistogrammica</taxon>
    </lineage>
</organism>
<dbReference type="EMBL" id="NQVE01000054">
    <property type="protein sequence ID" value="RAL51149.1"/>
    <property type="molecule type" value="Genomic_DNA"/>
</dbReference>
<proteinExistence type="predicted"/>
<feature type="compositionally biased region" description="Low complexity" evidence="1">
    <location>
        <begin position="23"/>
        <end position="33"/>
    </location>
</feature>
<reference evidence="2 3" key="1">
    <citation type="submission" date="2018-06" db="EMBL/GenBank/DDBJ databases">
        <title>The Genome of Cuscuta australis (Dodder) Provides Insight into the Evolution of Plant Parasitism.</title>
        <authorList>
            <person name="Liu H."/>
        </authorList>
    </citation>
    <scope>NUCLEOTIDE SEQUENCE [LARGE SCALE GENOMIC DNA]</scope>
    <source>
        <strain evidence="3">cv. Yunnan</strain>
        <tissue evidence="2">Vines</tissue>
    </source>
</reference>
<evidence type="ECO:0000313" key="2">
    <source>
        <dbReference type="EMBL" id="RAL51149.1"/>
    </source>
</evidence>